<evidence type="ECO:0000313" key="10">
    <source>
        <dbReference type="Proteomes" id="UP001140513"/>
    </source>
</evidence>
<evidence type="ECO:0000256" key="1">
    <source>
        <dbReference type="ARBA" id="ARBA00022598"/>
    </source>
</evidence>
<sequence>MSLLNQLPRSRMYVCQQCIRKQRPTFESQRRKGTWAKKIVDPKVEAAQWEQRAHGIKNGLDKSMLTTLEERGFVKDVAGGRQQLDWLLTQKSIGAYVGVDPTAPSMHVGHLLPFMALFWMYLSGYPSVTLVSAITLSMLEPASLTMV</sequence>
<evidence type="ECO:0000256" key="4">
    <source>
        <dbReference type="ARBA" id="ARBA00022917"/>
    </source>
</evidence>
<dbReference type="InterPro" id="IPR001412">
    <property type="entry name" value="aa-tRNA-synth_I_CS"/>
</dbReference>
<dbReference type="RefSeq" id="XP_056075299.1">
    <property type="nucleotide sequence ID" value="XM_056211826.1"/>
</dbReference>
<accession>A0A9W8XVD1</accession>
<dbReference type="GO" id="GO:0006418">
    <property type="term" value="P:tRNA aminoacylation for protein translation"/>
    <property type="evidence" value="ECO:0007669"/>
    <property type="project" value="InterPro"/>
</dbReference>
<keyword evidence="8" id="KW-1133">Transmembrane helix</keyword>
<reference evidence="9" key="1">
    <citation type="submission" date="2022-10" db="EMBL/GenBank/DDBJ databases">
        <title>Tapping the CABI collections for fungal endophytes: first genome assemblies for Collariella, Neodidymelliopsis, Ascochyta clinopodiicola, Didymella pomorum, Didymosphaeria variabile, Neocosmospora piperis and Neocucurbitaria cava.</title>
        <authorList>
            <person name="Hill R."/>
        </authorList>
    </citation>
    <scope>NUCLEOTIDE SEQUENCE</scope>
    <source>
        <strain evidence="9">IMI 356815</strain>
    </source>
</reference>
<evidence type="ECO:0000256" key="5">
    <source>
        <dbReference type="ARBA" id="ARBA00023146"/>
    </source>
</evidence>
<dbReference type="Pfam" id="PF00579">
    <property type="entry name" value="tRNA-synt_1b"/>
    <property type="match status" value="1"/>
</dbReference>
<dbReference type="GO" id="GO:0005739">
    <property type="term" value="C:mitochondrion"/>
    <property type="evidence" value="ECO:0007669"/>
    <property type="project" value="TreeGrafter"/>
</dbReference>
<dbReference type="PANTHER" id="PTHR11766">
    <property type="entry name" value="TYROSYL-TRNA SYNTHETASE"/>
    <property type="match status" value="1"/>
</dbReference>
<protein>
    <submittedName>
        <fullName evidence="9">Tyrosyl-tRNA synthetase</fullName>
        <ecNumber evidence="9">6.1.1.1</ecNumber>
    </submittedName>
</protein>
<dbReference type="Proteomes" id="UP001140513">
    <property type="component" value="Unassembled WGS sequence"/>
</dbReference>
<dbReference type="GO" id="GO:0005524">
    <property type="term" value="F:ATP binding"/>
    <property type="evidence" value="ECO:0007669"/>
    <property type="project" value="UniProtKB-KW"/>
</dbReference>
<keyword evidence="2 7" id="KW-0547">Nucleotide-binding</keyword>
<dbReference type="EC" id="6.1.1.1" evidence="9"/>
<comment type="catalytic activity">
    <reaction evidence="6">
        <text>tRNA(Tyr) + L-tyrosine + ATP = L-tyrosyl-tRNA(Tyr) + AMP + diphosphate + H(+)</text>
        <dbReference type="Rhea" id="RHEA:10220"/>
        <dbReference type="Rhea" id="RHEA-COMP:9706"/>
        <dbReference type="Rhea" id="RHEA-COMP:9707"/>
        <dbReference type="ChEBI" id="CHEBI:15378"/>
        <dbReference type="ChEBI" id="CHEBI:30616"/>
        <dbReference type="ChEBI" id="CHEBI:33019"/>
        <dbReference type="ChEBI" id="CHEBI:58315"/>
        <dbReference type="ChEBI" id="CHEBI:78442"/>
        <dbReference type="ChEBI" id="CHEBI:78536"/>
        <dbReference type="ChEBI" id="CHEBI:456215"/>
        <dbReference type="EC" id="6.1.1.1"/>
    </reaction>
</comment>
<gene>
    <name evidence="9" type="primary">MSY1_1</name>
    <name evidence="9" type="ORF">N0V89_003023</name>
</gene>
<dbReference type="OrthoDB" id="337870at2759"/>
<dbReference type="AlphaFoldDB" id="A0A9W8XVD1"/>
<evidence type="ECO:0000256" key="2">
    <source>
        <dbReference type="ARBA" id="ARBA00022741"/>
    </source>
</evidence>
<evidence type="ECO:0000256" key="6">
    <source>
        <dbReference type="ARBA" id="ARBA00048248"/>
    </source>
</evidence>
<evidence type="ECO:0000313" key="9">
    <source>
        <dbReference type="EMBL" id="KAJ4358440.1"/>
    </source>
</evidence>
<dbReference type="InterPro" id="IPR002305">
    <property type="entry name" value="aa-tRNA-synth_Ic"/>
</dbReference>
<evidence type="ECO:0000256" key="3">
    <source>
        <dbReference type="ARBA" id="ARBA00022840"/>
    </source>
</evidence>
<name>A0A9W8XVD1_9PLEO</name>
<keyword evidence="1 7" id="KW-0436">Ligase</keyword>
<dbReference type="EMBL" id="JAPEUX010000002">
    <property type="protein sequence ID" value="KAJ4358440.1"/>
    <property type="molecule type" value="Genomic_DNA"/>
</dbReference>
<dbReference type="SUPFAM" id="SSF52374">
    <property type="entry name" value="Nucleotidylyl transferase"/>
    <property type="match status" value="1"/>
</dbReference>
<dbReference type="PANTHER" id="PTHR11766:SF0">
    <property type="entry name" value="TYROSINE--TRNA LIGASE, MITOCHONDRIAL"/>
    <property type="match status" value="1"/>
</dbReference>
<keyword evidence="8" id="KW-0812">Transmembrane</keyword>
<evidence type="ECO:0000256" key="7">
    <source>
        <dbReference type="RuleBase" id="RU363036"/>
    </source>
</evidence>
<organism evidence="9 10">
    <name type="scientific">Didymosphaeria variabile</name>
    <dbReference type="NCBI Taxonomy" id="1932322"/>
    <lineage>
        <taxon>Eukaryota</taxon>
        <taxon>Fungi</taxon>
        <taxon>Dikarya</taxon>
        <taxon>Ascomycota</taxon>
        <taxon>Pezizomycotina</taxon>
        <taxon>Dothideomycetes</taxon>
        <taxon>Pleosporomycetidae</taxon>
        <taxon>Pleosporales</taxon>
        <taxon>Massarineae</taxon>
        <taxon>Didymosphaeriaceae</taxon>
        <taxon>Didymosphaeria</taxon>
    </lineage>
</organism>
<dbReference type="GO" id="GO:0005829">
    <property type="term" value="C:cytosol"/>
    <property type="evidence" value="ECO:0007669"/>
    <property type="project" value="TreeGrafter"/>
</dbReference>
<dbReference type="InterPro" id="IPR014729">
    <property type="entry name" value="Rossmann-like_a/b/a_fold"/>
</dbReference>
<keyword evidence="8" id="KW-0472">Membrane</keyword>
<dbReference type="Gene3D" id="3.40.50.620">
    <property type="entry name" value="HUPs"/>
    <property type="match status" value="1"/>
</dbReference>
<keyword evidence="4 7" id="KW-0648">Protein biosynthesis</keyword>
<proteinExistence type="inferred from homology"/>
<dbReference type="GO" id="GO:0004831">
    <property type="term" value="F:tyrosine-tRNA ligase activity"/>
    <property type="evidence" value="ECO:0007669"/>
    <property type="project" value="UniProtKB-EC"/>
</dbReference>
<keyword evidence="3 7" id="KW-0067">ATP-binding</keyword>
<dbReference type="PROSITE" id="PS00178">
    <property type="entry name" value="AA_TRNA_LIGASE_I"/>
    <property type="match status" value="1"/>
</dbReference>
<feature type="transmembrane region" description="Helical" evidence="8">
    <location>
        <begin position="116"/>
        <end position="139"/>
    </location>
</feature>
<comment type="caution">
    <text evidence="9">The sequence shown here is derived from an EMBL/GenBank/DDBJ whole genome shotgun (WGS) entry which is preliminary data.</text>
</comment>
<dbReference type="GeneID" id="80906553"/>
<keyword evidence="10" id="KW-1185">Reference proteome</keyword>
<comment type="similarity">
    <text evidence="7">Belongs to the class-I aminoacyl-tRNA synthetase family.</text>
</comment>
<dbReference type="InterPro" id="IPR024088">
    <property type="entry name" value="Tyr-tRNA-ligase_bac-type"/>
</dbReference>
<evidence type="ECO:0000256" key="8">
    <source>
        <dbReference type="SAM" id="Phobius"/>
    </source>
</evidence>
<keyword evidence="5 7" id="KW-0030">Aminoacyl-tRNA synthetase</keyword>